<comment type="catalytic activity">
    <reaction evidence="11">
        <text>(2R)-2,3-dihydroxy-3-methylbutanoate = 3-methyl-2-oxobutanoate + H2O</text>
        <dbReference type="Rhea" id="RHEA:24809"/>
        <dbReference type="ChEBI" id="CHEBI:11851"/>
        <dbReference type="ChEBI" id="CHEBI:15377"/>
        <dbReference type="ChEBI" id="CHEBI:49072"/>
        <dbReference type="EC" id="4.2.1.9"/>
    </reaction>
    <physiologicalReaction direction="left-to-right" evidence="11">
        <dbReference type="Rhea" id="RHEA:24810"/>
    </physiologicalReaction>
</comment>
<dbReference type="PANTHER" id="PTHR21000">
    <property type="entry name" value="DIHYDROXY-ACID DEHYDRATASE DAD"/>
    <property type="match status" value="1"/>
</dbReference>
<dbReference type="InterPro" id="IPR004404">
    <property type="entry name" value="DihydroxyA_deHydtase"/>
</dbReference>
<evidence type="ECO:0000256" key="10">
    <source>
        <dbReference type="ARBA" id="ARBA00023304"/>
    </source>
</evidence>
<reference evidence="20 21" key="1">
    <citation type="submission" date="2021-02" db="EMBL/GenBank/DDBJ databases">
        <title>Pan-genome distribution and transcriptional activeness of fungal secondary metabolism genes in Aspergillus section Fumigati.</title>
        <authorList>
            <person name="Takahashi H."/>
            <person name="Umemura M."/>
            <person name="Ninomiya A."/>
            <person name="Kusuya Y."/>
            <person name="Urayama S."/>
            <person name="Shimizu M."/>
            <person name="Watanabe A."/>
            <person name="Kamei K."/>
            <person name="Yaguchi T."/>
            <person name="Hagiwara D."/>
        </authorList>
    </citation>
    <scope>NUCLEOTIDE SEQUENCE [LARGE SCALE GENOMIC DNA]</scope>
    <source>
        <strain evidence="20 21">IFM 47045</strain>
    </source>
</reference>
<feature type="domain" description="Dihydroxy-acid/6-phosphogluconate dehydratase N-terminal" evidence="18">
    <location>
        <begin position="71"/>
        <end position="401"/>
    </location>
</feature>
<comment type="caution">
    <text evidence="20">The sequence shown here is derived from an EMBL/GenBank/DDBJ whole genome shotgun (WGS) entry which is preliminary data.</text>
</comment>
<comment type="cofactor">
    <cofactor evidence="1">
        <name>Mg(2+)</name>
        <dbReference type="ChEBI" id="CHEBI:18420"/>
    </cofactor>
</comment>
<comment type="catalytic activity">
    <reaction evidence="16">
        <text>(2R,3R)-2,3-dihydroxy-3-methylpentanoate = (S)-3-methyl-2-oxopentanoate + H2O</text>
        <dbReference type="Rhea" id="RHEA:27694"/>
        <dbReference type="ChEBI" id="CHEBI:15377"/>
        <dbReference type="ChEBI" id="CHEBI:35146"/>
        <dbReference type="ChEBI" id="CHEBI:49258"/>
        <dbReference type="EC" id="4.2.1.9"/>
    </reaction>
    <physiologicalReaction direction="left-to-right" evidence="16">
        <dbReference type="Rhea" id="RHEA:27695"/>
    </physiologicalReaction>
</comment>
<dbReference type="HAMAP" id="MF_00012">
    <property type="entry name" value="IlvD"/>
    <property type="match status" value="1"/>
</dbReference>
<dbReference type="PANTHER" id="PTHR21000:SF13">
    <property type="entry name" value="DIHYDROXY-ACID DEHYDRATASE"/>
    <property type="match status" value="1"/>
</dbReference>
<dbReference type="NCBIfam" id="TIGR00110">
    <property type="entry name" value="ilvD"/>
    <property type="match status" value="1"/>
</dbReference>
<proteinExistence type="inferred from homology"/>
<comment type="pathway">
    <text evidence="12">Amino-acid biosynthesis; L-valine biosynthesis; L-valine from pyruvate: step 3/4.</text>
</comment>
<dbReference type="Pfam" id="PF24877">
    <property type="entry name" value="ILV_EDD_C"/>
    <property type="match status" value="1"/>
</dbReference>
<dbReference type="GO" id="GO:0051537">
    <property type="term" value="F:2 iron, 2 sulfur cluster binding"/>
    <property type="evidence" value="ECO:0007669"/>
    <property type="project" value="UniProtKB-KW"/>
</dbReference>
<keyword evidence="8" id="KW-0411">Iron-sulfur</keyword>
<protein>
    <recommendedName>
        <fullName evidence="14">dihydroxy-acid dehydratase</fullName>
        <ecNumber evidence="14">4.2.1.9</ecNumber>
    </recommendedName>
</protein>
<dbReference type="SUPFAM" id="SSF52016">
    <property type="entry name" value="LeuD/IlvD-like"/>
    <property type="match status" value="1"/>
</dbReference>
<dbReference type="PROSITE" id="PS00887">
    <property type="entry name" value="ILVD_EDD_2"/>
    <property type="match status" value="1"/>
</dbReference>
<dbReference type="PROSITE" id="PS00886">
    <property type="entry name" value="ILVD_EDD_1"/>
    <property type="match status" value="1"/>
</dbReference>
<dbReference type="EMBL" id="BOPL01000004">
    <property type="protein sequence ID" value="GIK02241.1"/>
    <property type="molecule type" value="Genomic_DNA"/>
</dbReference>
<gene>
    <name evidence="20" type="ORF">Aspvir_006290</name>
</gene>
<dbReference type="Proteomes" id="UP000710440">
    <property type="component" value="Unassembled WGS sequence"/>
</dbReference>
<keyword evidence="3" id="KW-0028">Amino-acid biosynthesis</keyword>
<dbReference type="RefSeq" id="XP_043125427.1">
    <property type="nucleotide sequence ID" value="XM_043269492.1"/>
</dbReference>
<evidence type="ECO:0000256" key="5">
    <source>
        <dbReference type="ARBA" id="ARBA00022723"/>
    </source>
</evidence>
<dbReference type="InterPro" id="IPR037237">
    <property type="entry name" value="IlvD/EDD_N"/>
</dbReference>
<dbReference type="Gene3D" id="3.50.30.80">
    <property type="entry name" value="IlvD/EDD C-terminal domain-like"/>
    <property type="match status" value="1"/>
</dbReference>
<comment type="cofactor">
    <cofactor evidence="15">
        <name>[2Fe-2S] cluster</name>
        <dbReference type="ChEBI" id="CHEBI:190135"/>
    </cofactor>
</comment>
<evidence type="ECO:0000256" key="17">
    <source>
        <dbReference type="SAM" id="MobiDB-lite"/>
    </source>
</evidence>
<dbReference type="SUPFAM" id="SSF143975">
    <property type="entry name" value="IlvD/EDD N-terminal domain-like"/>
    <property type="match status" value="1"/>
</dbReference>
<evidence type="ECO:0000313" key="21">
    <source>
        <dbReference type="Proteomes" id="UP000710440"/>
    </source>
</evidence>
<evidence type="ECO:0000256" key="14">
    <source>
        <dbReference type="ARBA" id="ARBA00029490"/>
    </source>
</evidence>
<comment type="pathway">
    <text evidence="13">Amino-acid biosynthesis; L-isoleucine biosynthesis; L-isoleucine from 2-oxobutanoate: step 3/4.</text>
</comment>
<dbReference type="AlphaFoldDB" id="A0A9P3BZ35"/>
<name>A0A9P3BZ35_ASPVI</name>
<keyword evidence="4" id="KW-0001">2Fe-2S</keyword>
<dbReference type="InterPro" id="IPR050165">
    <property type="entry name" value="DHAD_IlvD/Edd"/>
</dbReference>
<dbReference type="InterPro" id="IPR056740">
    <property type="entry name" value="ILV_EDD_C"/>
</dbReference>
<dbReference type="GO" id="GO:0008652">
    <property type="term" value="P:amino acid biosynthetic process"/>
    <property type="evidence" value="ECO:0007669"/>
    <property type="project" value="UniProtKB-KW"/>
</dbReference>
<evidence type="ECO:0000256" key="2">
    <source>
        <dbReference type="ARBA" id="ARBA00006486"/>
    </source>
</evidence>
<evidence type="ECO:0000256" key="8">
    <source>
        <dbReference type="ARBA" id="ARBA00023014"/>
    </source>
</evidence>
<dbReference type="EC" id="4.2.1.9" evidence="14"/>
<keyword evidence="9" id="KW-0456">Lyase</keyword>
<evidence type="ECO:0000256" key="3">
    <source>
        <dbReference type="ARBA" id="ARBA00022605"/>
    </source>
</evidence>
<dbReference type="GO" id="GO:0046872">
    <property type="term" value="F:metal ion binding"/>
    <property type="evidence" value="ECO:0007669"/>
    <property type="project" value="UniProtKB-KW"/>
</dbReference>
<dbReference type="GO" id="GO:0009082">
    <property type="term" value="P:branched-chain amino acid biosynthetic process"/>
    <property type="evidence" value="ECO:0007669"/>
    <property type="project" value="UniProtKB-KW"/>
</dbReference>
<keyword evidence="5" id="KW-0479">Metal-binding</keyword>
<evidence type="ECO:0000256" key="11">
    <source>
        <dbReference type="ARBA" id="ARBA00029304"/>
    </source>
</evidence>
<dbReference type="GO" id="GO:0004160">
    <property type="term" value="F:dihydroxy-acid dehydratase activity"/>
    <property type="evidence" value="ECO:0007669"/>
    <property type="project" value="UniProtKB-EC"/>
</dbReference>
<evidence type="ECO:0000256" key="15">
    <source>
        <dbReference type="ARBA" id="ARBA00034078"/>
    </source>
</evidence>
<dbReference type="Pfam" id="PF00920">
    <property type="entry name" value="ILVD_EDD_N"/>
    <property type="match status" value="1"/>
</dbReference>
<feature type="domain" description="Dihydroxy-acid/6-phosphogluconate dehydratase C-terminal" evidence="19">
    <location>
        <begin position="414"/>
        <end position="603"/>
    </location>
</feature>
<dbReference type="GeneID" id="66934272"/>
<dbReference type="GO" id="GO:0005739">
    <property type="term" value="C:mitochondrion"/>
    <property type="evidence" value="ECO:0007669"/>
    <property type="project" value="TreeGrafter"/>
</dbReference>
<keyword evidence="10" id="KW-0100">Branched-chain amino acid biosynthesis</keyword>
<evidence type="ECO:0000256" key="6">
    <source>
        <dbReference type="ARBA" id="ARBA00022842"/>
    </source>
</evidence>
<dbReference type="OrthoDB" id="3851628at2759"/>
<keyword evidence="7" id="KW-0408">Iron</keyword>
<evidence type="ECO:0000256" key="4">
    <source>
        <dbReference type="ARBA" id="ARBA00022714"/>
    </source>
</evidence>
<evidence type="ECO:0000259" key="18">
    <source>
        <dbReference type="Pfam" id="PF00920"/>
    </source>
</evidence>
<evidence type="ECO:0000256" key="1">
    <source>
        <dbReference type="ARBA" id="ARBA00001946"/>
    </source>
</evidence>
<evidence type="ECO:0000256" key="12">
    <source>
        <dbReference type="ARBA" id="ARBA00029436"/>
    </source>
</evidence>
<accession>A0A9P3BZ35</accession>
<sequence length="608" mass="64970">MDSSSSTSSNTQGEAKYINFPSLPNDAKHEDGTPALNRYSSYITRGHDFPGARAMLFAAGIPDRDAMAKSPQVGIASVWWEGNPCNMHLLDLGKTVKKAVTDQGMIGWQYNTIGVSDAISMGSEGMRFSLQSREIIADSVETVTCAQYHDACIAIPGCDKNMPGVVMGMARHNRPSLMIYGGTIQIGYSNLLRRRVNVSTCFEAAGAYAYDTLRQPDDGGDTSKTKDEIMDDIERHACPTAGACGGMFTANTMATAIESMGLSLPGSSSTPASSPSKMRECVKAAEAIKICMEKNIKPRDLLTKRSFENALVITMALGGSTNGVLHFLAMARTADVNLTLDDIQRVSNKIPFIADLAPSGKYYMADLYDIGGIPSVQKLLIAAGLLDGDIPTITGKTLAENVASFPSLPQDQVIIRPLDNPIKATGHLQILRGNLAPGGAVAKITGKEGTKFTGKARVFDKEFQLNDALTQGKIPRGENLVLIVRYEGPKGGPGMPEQLKASAALMGAKLNNVALITDGRYSGASHGFIVGHIVPEAAAGGPIAIVRDDDVITIDAETNTINMHVSDEEIQRRLKEWKPPVPHVTRGVLAKYARLVGDASHGAMTDLF</sequence>
<feature type="region of interest" description="Disordered" evidence="17">
    <location>
        <begin position="1"/>
        <end position="31"/>
    </location>
</feature>
<keyword evidence="6" id="KW-0460">Magnesium</keyword>
<comment type="similarity">
    <text evidence="2">Belongs to the IlvD/Edd family.</text>
</comment>
<organism evidence="20 21">
    <name type="scientific">Aspergillus viridinutans</name>
    <dbReference type="NCBI Taxonomy" id="75553"/>
    <lineage>
        <taxon>Eukaryota</taxon>
        <taxon>Fungi</taxon>
        <taxon>Dikarya</taxon>
        <taxon>Ascomycota</taxon>
        <taxon>Pezizomycotina</taxon>
        <taxon>Eurotiomycetes</taxon>
        <taxon>Eurotiomycetidae</taxon>
        <taxon>Eurotiales</taxon>
        <taxon>Aspergillaceae</taxon>
        <taxon>Aspergillus</taxon>
        <taxon>Aspergillus subgen. Fumigati</taxon>
    </lineage>
</organism>
<dbReference type="InterPro" id="IPR000581">
    <property type="entry name" value="ILV_EDD_N"/>
</dbReference>
<keyword evidence="21" id="KW-1185">Reference proteome</keyword>
<evidence type="ECO:0000256" key="13">
    <source>
        <dbReference type="ARBA" id="ARBA00029437"/>
    </source>
</evidence>
<dbReference type="NCBIfam" id="NF002068">
    <property type="entry name" value="PRK00911.1"/>
    <property type="match status" value="1"/>
</dbReference>
<dbReference type="FunFam" id="3.50.30.80:FF:000001">
    <property type="entry name" value="Dihydroxy-acid dehydratase"/>
    <property type="match status" value="1"/>
</dbReference>
<evidence type="ECO:0000256" key="7">
    <source>
        <dbReference type="ARBA" id="ARBA00023004"/>
    </source>
</evidence>
<evidence type="ECO:0000256" key="16">
    <source>
        <dbReference type="ARBA" id="ARBA00052865"/>
    </source>
</evidence>
<evidence type="ECO:0000313" key="20">
    <source>
        <dbReference type="EMBL" id="GIK02241.1"/>
    </source>
</evidence>
<dbReference type="InterPro" id="IPR020558">
    <property type="entry name" value="DiOHA_6PGluconate_deHydtase_CS"/>
</dbReference>
<evidence type="ECO:0000256" key="9">
    <source>
        <dbReference type="ARBA" id="ARBA00023239"/>
    </source>
</evidence>
<dbReference type="InterPro" id="IPR042096">
    <property type="entry name" value="Dihydro-acid_dehy_C"/>
</dbReference>
<evidence type="ECO:0000259" key="19">
    <source>
        <dbReference type="Pfam" id="PF24877"/>
    </source>
</evidence>